<dbReference type="GO" id="GO:0008654">
    <property type="term" value="P:phospholipid biosynthetic process"/>
    <property type="evidence" value="ECO:0007669"/>
    <property type="project" value="InterPro"/>
</dbReference>
<keyword evidence="1" id="KW-0808">Transferase</keyword>
<dbReference type="Proteomes" id="UP000460666">
    <property type="component" value="Unassembled WGS sequence"/>
</dbReference>
<reference evidence="1 2" key="1">
    <citation type="journal article" date="2019" name="Nat. Med.">
        <title>A library of human gut bacterial isolates paired with longitudinal multiomics data enables mechanistic microbiome research.</title>
        <authorList>
            <person name="Poyet M."/>
            <person name="Groussin M."/>
            <person name="Gibbons S.M."/>
            <person name="Avila-Pacheco J."/>
            <person name="Jiang X."/>
            <person name="Kearney S.M."/>
            <person name="Perrotta A.R."/>
            <person name="Berdy B."/>
            <person name="Zhao S."/>
            <person name="Lieberman T.D."/>
            <person name="Swanson P.K."/>
            <person name="Smith M."/>
            <person name="Roesemann S."/>
            <person name="Alexander J.E."/>
            <person name="Rich S.A."/>
            <person name="Livny J."/>
            <person name="Vlamakis H."/>
            <person name="Clish C."/>
            <person name="Bullock K."/>
            <person name="Deik A."/>
            <person name="Scott J."/>
            <person name="Pierce K.A."/>
            <person name="Xavier R.J."/>
            <person name="Alm E.J."/>
        </authorList>
    </citation>
    <scope>NUCLEOTIDE SEQUENCE [LARGE SCALE GENOMIC DNA]</scope>
    <source>
        <strain evidence="1 2">BIOML-A46</strain>
    </source>
</reference>
<organism evidence="1 2">
    <name type="scientific">Bacteroides fragilis</name>
    <dbReference type="NCBI Taxonomy" id="817"/>
    <lineage>
        <taxon>Bacteria</taxon>
        <taxon>Pseudomonadati</taxon>
        <taxon>Bacteroidota</taxon>
        <taxon>Bacteroidia</taxon>
        <taxon>Bacteroidales</taxon>
        <taxon>Bacteroidaceae</taxon>
        <taxon>Bacteroides</taxon>
    </lineage>
</organism>
<dbReference type="EMBL" id="VWCJ01000033">
    <property type="protein sequence ID" value="KAA4990371.1"/>
    <property type="molecule type" value="Genomic_DNA"/>
</dbReference>
<accession>A0A3E5CY02</accession>
<dbReference type="Pfam" id="PF01066">
    <property type="entry name" value="CDP-OH_P_transf"/>
    <property type="match status" value="1"/>
</dbReference>
<dbReference type="RefSeq" id="WP_005809390.1">
    <property type="nucleotide sequence ID" value="NZ_QSUS01000001.1"/>
</dbReference>
<dbReference type="AlphaFoldDB" id="A0A3E5CY02"/>
<dbReference type="GO" id="GO:0016780">
    <property type="term" value="F:phosphotransferase activity, for other substituted phosphate groups"/>
    <property type="evidence" value="ECO:0007669"/>
    <property type="project" value="InterPro"/>
</dbReference>
<sequence>MKMNYLDIRKYSPIQDFRTRSIADLICMSVSPFLSLFFIAKKVRPNSITLLMILSGCVGAVLFALPWGIAKLAGIFFFYMWYILDCSDGEVARVTKCFSKYGKEFDYLAHLICHPLMNLALWISYIQLDKYDSLLVSFCFITFISLELVIRNYISFETYLNEEGSVQEVKKKNTLRYFLVQFCIYPNFILIFPIFFCLDYYMDIPSFAILCLFLFSFLLLVVIGSYKNLRIFYNS</sequence>
<evidence type="ECO:0000313" key="1">
    <source>
        <dbReference type="EMBL" id="KAA4990371.1"/>
    </source>
</evidence>
<dbReference type="InterPro" id="IPR043130">
    <property type="entry name" value="CDP-OH_PTrfase_TM_dom"/>
</dbReference>
<dbReference type="GO" id="GO:0016020">
    <property type="term" value="C:membrane"/>
    <property type="evidence" value="ECO:0007669"/>
    <property type="project" value="InterPro"/>
</dbReference>
<dbReference type="InterPro" id="IPR000462">
    <property type="entry name" value="CDP-OH_P_trans"/>
</dbReference>
<dbReference type="Gene3D" id="1.20.120.1760">
    <property type="match status" value="1"/>
</dbReference>
<comment type="caution">
    <text evidence="1">The sequence shown here is derived from an EMBL/GenBank/DDBJ whole genome shotgun (WGS) entry which is preliminary data.</text>
</comment>
<proteinExistence type="predicted"/>
<gene>
    <name evidence="1" type="ORF">F2Z89_22870</name>
</gene>
<name>A0A3E5CY02_BACFG</name>
<protein>
    <submittedName>
        <fullName evidence="1">CDP-alcohol phosphatidyltransferase family protein</fullName>
    </submittedName>
</protein>
<evidence type="ECO:0000313" key="2">
    <source>
        <dbReference type="Proteomes" id="UP000460666"/>
    </source>
</evidence>